<name>A0A5N7AYT3_9EURO</name>
<dbReference type="AlphaFoldDB" id="A0A5N7AYT3"/>
<protein>
    <submittedName>
        <fullName evidence="1">Uncharacterized protein</fullName>
    </submittedName>
</protein>
<keyword evidence="2" id="KW-1185">Reference proteome</keyword>
<evidence type="ECO:0000313" key="1">
    <source>
        <dbReference type="EMBL" id="KAE8374199.1"/>
    </source>
</evidence>
<evidence type="ECO:0000313" key="2">
    <source>
        <dbReference type="Proteomes" id="UP000326198"/>
    </source>
</evidence>
<reference evidence="1 2" key="1">
    <citation type="submission" date="2019-04" db="EMBL/GenBank/DDBJ databases">
        <title>Friends and foes A comparative genomics studyof 23 Aspergillus species from section Flavi.</title>
        <authorList>
            <consortium name="DOE Joint Genome Institute"/>
            <person name="Kjaerbolling I."/>
            <person name="Vesth T."/>
            <person name="Frisvad J.C."/>
            <person name="Nybo J.L."/>
            <person name="Theobald S."/>
            <person name="Kildgaard S."/>
            <person name="Isbrandt T."/>
            <person name="Kuo A."/>
            <person name="Sato A."/>
            <person name="Lyhne E.K."/>
            <person name="Kogle M.E."/>
            <person name="Wiebenga A."/>
            <person name="Kun R.S."/>
            <person name="Lubbers R.J."/>
            <person name="Makela M.R."/>
            <person name="Barry K."/>
            <person name="Chovatia M."/>
            <person name="Clum A."/>
            <person name="Daum C."/>
            <person name="Haridas S."/>
            <person name="He G."/>
            <person name="LaButti K."/>
            <person name="Lipzen A."/>
            <person name="Mondo S."/>
            <person name="Riley R."/>
            <person name="Salamov A."/>
            <person name="Simmons B.A."/>
            <person name="Magnuson J.K."/>
            <person name="Henrissat B."/>
            <person name="Mortensen U.H."/>
            <person name="Larsen T.O."/>
            <person name="Devries R.P."/>
            <person name="Grigoriev I.V."/>
            <person name="Machida M."/>
            <person name="Baker S.E."/>
            <person name="Andersen M.R."/>
        </authorList>
    </citation>
    <scope>NUCLEOTIDE SEQUENCE [LARGE SCALE GENOMIC DNA]</scope>
    <source>
        <strain evidence="1 2">IBT 29228</strain>
    </source>
</reference>
<accession>A0A5N7AYT3</accession>
<dbReference type="OrthoDB" id="4151048at2759"/>
<dbReference type="EMBL" id="ML736291">
    <property type="protein sequence ID" value="KAE8374199.1"/>
    <property type="molecule type" value="Genomic_DNA"/>
</dbReference>
<organism evidence="1 2">
    <name type="scientific">Aspergillus bertholletiae</name>
    <dbReference type="NCBI Taxonomy" id="1226010"/>
    <lineage>
        <taxon>Eukaryota</taxon>
        <taxon>Fungi</taxon>
        <taxon>Dikarya</taxon>
        <taxon>Ascomycota</taxon>
        <taxon>Pezizomycotina</taxon>
        <taxon>Eurotiomycetes</taxon>
        <taxon>Eurotiomycetidae</taxon>
        <taxon>Eurotiales</taxon>
        <taxon>Aspergillaceae</taxon>
        <taxon>Aspergillus</taxon>
        <taxon>Aspergillus subgen. Circumdati</taxon>
    </lineage>
</organism>
<sequence length="296" mass="32325">MSTEEIQGKCIPSTCRRAQASGLTNETSVTALRHVTHAKLRTPYAHTYVMLLEKQQDWLVCGLRELYQRCVTGQSVPIHAHPFQEEGFFVTQALQHLGVLDETDHDRFGSCSESLRELAALELPPVDQLYPSPSCMILSSPGTLSLPESLLPTTPNNVIPQSCFTPDISTSATCDPIPHTSTLLGPSDIQGLCPPFDTDTTFESNAKCWSVFNGSETVLPTFTDCDLQSQAGLPTIPFGAETFDMPPASWSHTEESKIISLQTLNSPVGTMDAELCEILDNFEQTATTMPSDSVFP</sequence>
<gene>
    <name evidence="1" type="ORF">BDV26DRAFT_296198</name>
</gene>
<dbReference type="Proteomes" id="UP000326198">
    <property type="component" value="Unassembled WGS sequence"/>
</dbReference>
<proteinExistence type="predicted"/>